<keyword evidence="1" id="KW-0472">Membrane</keyword>
<evidence type="ECO:0000313" key="2">
    <source>
        <dbReference type="EMBL" id="EEA26029.1"/>
    </source>
</evidence>
<name>B6Q975_TALMQ</name>
<reference evidence="3" key="1">
    <citation type="journal article" date="2015" name="Genome Announc.">
        <title>Genome sequence of the AIDS-associated pathogen Penicillium marneffei (ATCC18224) and its near taxonomic relative Talaromyces stipitatus (ATCC10500).</title>
        <authorList>
            <person name="Nierman W.C."/>
            <person name="Fedorova-Abrams N.D."/>
            <person name="Andrianopoulos A."/>
        </authorList>
    </citation>
    <scope>NUCLEOTIDE SEQUENCE [LARGE SCALE GENOMIC DNA]</scope>
    <source>
        <strain evidence="3">ATCC 18224 / CBS 334.59 / QM 7333</strain>
    </source>
</reference>
<dbReference type="STRING" id="441960.B6Q975"/>
<dbReference type="GO" id="GO:0016020">
    <property type="term" value="C:membrane"/>
    <property type="evidence" value="ECO:0007669"/>
    <property type="project" value="InterPro"/>
</dbReference>
<dbReference type="Pfam" id="PF01544">
    <property type="entry name" value="CorA"/>
    <property type="match status" value="1"/>
</dbReference>
<dbReference type="VEuPathDB" id="FungiDB:PMAA_071130"/>
<sequence length="378" mass="44358">MGVEICEESRRLTARYRFLSVNTYPEKEADRIPILAHFNAPLVLATRMCAEINGYFGSRSSYEEEDDRLKGYSTWMRCLVKMILKEPAENGKDYKWYEMTMLSHWDALAETHQILCIDTPEDFPKRLLKALLEHSSQMTQNYFRDPFSMHAHLLDQVVQLNDKSVWAIRHPIRDIEKRRPTAGPDFESMHEISRHTIHISEVLLVTIQNFEALREQQEYMHNESLKLSEGKLVLGKEYRERAHEYLNFQIQMLKSLRERSISNHSRLSSEIVVAYNRIAQQDNRAMSSIAFLTMTFLPAAFISSFFSTTFFSFGEDGLQVSKQMWLYWAITIPSTLIIMIIWRLCLHTKAPLTYRNIKDFAKASLERKQKELIEKVVV</sequence>
<proteinExistence type="predicted"/>
<dbReference type="PhylomeDB" id="B6Q975"/>
<keyword evidence="1" id="KW-0812">Transmembrane</keyword>
<organism evidence="2 3">
    <name type="scientific">Talaromyces marneffei (strain ATCC 18224 / CBS 334.59 / QM 7333)</name>
    <name type="common">Penicillium marneffei</name>
    <dbReference type="NCBI Taxonomy" id="441960"/>
    <lineage>
        <taxon>Eukaryota</taxon>
        <taxon>Fungi</taxon>
        <taxon>Dikarya</taxon>
        <taxon>Ascomycota</taxon>
        <taxon>Pezizomycotina</taxon>
        <taxon>Eurotiomycetes</taxon>
        <taxon>Eurotiomycetidae</taxon>
        <taxon>Eurotiales</taxon>
        <taxon>Trichocomaceae</taxon>
        <taxon>Talaromyces</taxon>
        <taxon>Talaromyces sect. Talaromyces</taxon>
    </lineage>
</organism>
<dbReference type="Proteomes" id="UP000001294">
    <property type="component" value="Unassembled WGS sequence"/>
</dbReference>
<keyword evidence="3" id="KW-1185">Reference proteome</keyword>
<dbReference type="EMBL" id="DS995900">
    <property type="protein sequence ID" value="EEA26029.1"/>
    <property type="molecule type" value="Genomic_DNA"/>
</dbReference>
<dbReference type="GO" id="GO:0046873">
    <property type="term" value="F:metal ion transmembrane transporter activity"/>
    <property type="evidence" value="ECO:0007669"/>
    <property type="project" value="InterPro"/>
</dbReference>
<dbReference type="OrthoDB" id="5207033at2759"/>
<evidence type="ECO:0000313" key="3">
    <source>
        <dbReference type="Proteomes" id="UP000001294"/>
    </source>
</evidence>
<feature type="transmembrane region" description="Helical" evidence="1">
    <location>
        <begin position="325"/>
        <end position="346"/>
    </location>
</feature>
<keyword evidence="1" id="KW-1133">Transmembrane helix</keyword>
<dbReference type="AlphaFoldDB" id="B6Q975"/>
<evidence type="ECO:0008006" key="4">
    <source>
        <dbReference type="Google" id="ProtNLM"/>
    </source>
</evidence>
<feature type="transmembrane region" description="Helical" evidence="1">
    <location>
        <begin position="289"/>
        <end position="313"/>
    </location>
</feature>
<protein>
    <recommendedName>
        <fullName evidence="4">CorA family metal ion transporter</fullName>
    </recommendedName>
</protein>
<accession>B6Q975</accession>
<dbReference type="InterPro" id="IPR002523">
    <property type="entry name" value="MgTranspt_CorA/ZnTranspt_ZntB"/>
</dbReference>
<dbReference type="Gene3D" id="1.20.58.340">
    <property type="entry name" value="Magnesium transport protein CorA, transmembrane region"/>
    <property type="match status" value="1"/>
</dbReference>
<dbReference type="HOGENOM" id="CLU_041307_0_0_1"/>
<gene>
    <name evidence="2" type="ORF">PMAA_071130</name>
</gene>
<evidence type="ECO:0000256" key="1">
    <source>
        <dbReference type="SAM" id="Phobius"/>
    </source>
</evidence>